<dbReference type="NCBIfam" id="NF033563">
    <property type="entry name" value="transpos_IS30"/>
    <property type="match status" value="1"/>
</dbReference>
<dbReference type="PROSITE" id="PS01043">
    <property type="entry name" value="TRANSPOSASE_IS30"/>
    <property type="match status" value="1"/>
</dbReference>
<proteinExistence type="inferred from homology"/>
<keyword evidence="5" id="KW-0233">DNA recombination</keyword>
<evidence type="ECO:0000256" key="2">
    <source>
        <dbReference type="ARBA" id="ARBA00006363"/>
    </source>
</evidence>
<dbReference type="AlphaFoldDB" id="Q21QR3"/>
<keyword evidence="4" id="KW-0238">DNA-binding</keyword>
<dbReference type="InterPro" id="IPR025246">
    <property type="entry name" value="IS30-like_HTH"/>
</dbReference>
<dbReference type="PROSITE" id="PS50994">
    <property type="entry name" value="INTEGRASE"/>
    <property type="match status" value="1"/>
</dbReference>
<keyword evidence="3" id="KW-0815">Transposition</keyword>
<dbReference type="Pfam" id="PF00665">
    <property type="entry name" value="rve"/>
    <property type="match status" value="1"/>
</dbReference>
<dbReference type="PANTHER" id="PTHR10948">
    <property type="entry name" value="TRANSPOSASE"/>
    <property type="match status" value="1"/>
</dbReference>
<evidence type="ECO:0000256" key="3">
    <source>
        <dbReference type="ARBA" id="ARBA00022578"/>
    </source>
</evidence>
<protein>
    <submittedName>
        <fullName evidence="7">Integrase</fullName>
    </submittedName>
</protein>
<evidence type="ECO:0000256" key="4">
    <source>
        <dbReference type="ARBA" id="ARBA00023125"/>
    </source>
</evidence>
<dbReference type="GO" id="GO:0004803">
    <property type="term" value="F:transposase activity"/>
    <property type="evidence" value="ECO:0007669"/>
    <property type="project" value="InterPro"/>
</dbReference>
<dbReference type="SUPFAM" id="SSF53098">
    <property type="entry name" value="Ribonuclease H-like"/>
    <property type="match status" value="1"/>
</dbReference>
<dbReference type="RefSeq" id="WP_011466448.1">
    <property type="nucleotide sequence ID" value="NC_007908.1"/>
</dbReference>
<dbReference type="InterPro" id="IPR012337">
    <property type="entry name" value="RNaseH-like_sf"/>
</dbReference>
<sequence length="386" mass="44140">MKQRPRIYYSDNQKALMWERRKKGESLQQIAQLFDRNHSSISRILGETGGIRPAQRCRSQFALSLAEREEISRALAVGRSIRSIACLLGRAPSTVSREIQRNGGQGCHRATLADQAAWDRACRPKTCKLVEKLKLASLVAGKLQLQWSPQQIAGWLKQAYADDENYQVSHETIYRSLFIQARGALKKELLQHLRRTRTMRRSRHHTQKTDNHGKITNAVSISERPASVEDRAIPGHWEGDLLFGSLNNQIATLVERQTRYVMLVKVAHKDTQTVINALIQKARKLPQELYKSLTWDRGHEMADHKRFTLATDISVYFCDPQSPWQRGSNENTNGLLRQYFPKGIDISNYSQAQLNAVARKLNERPRKTLNYETPAERFSQLVASTG</sequence>
<keyword evidence="8" id="KW-1185">Reference proteome</keyword>
<feature type="domain" description="Integrase catalytic" evidence="6">
    <location>
        <begin position="221"/>
        <end position="382"/>
    </location>
</feature>
<dbReference type="InterPro" id="IPR051917">
    <property type="entry name" value="Transposase-Integrase"/>
</dbReference>
<dbReference type="Proteomes" id="UP000008332">
    <property type="component" value="Chromosome"/>
</dbReference>
<dbReference type="OrthoDB" id="9803231at2"/>
<dbReference type="InterPro" id="IPR001598">
    <property type="entry name" value="Transposase_IS30_CS"/>
</dbReference>
<evidence type="ECO:0000259" key="6">
    <source>
        <dbReference type="PROSITE" id="PS50994"/>
    </source>
</evidence>
<accession>Q21QR3</accession>
<evidence type="ECO:0000313" key="7">
    <source>
        <dbReference type="EMBL" id="ABD71890.1"/>
    </source>
</evidence>
<comment type="similarity">
    <text evidence="2">Belongs to the transposase IS30 family.</text>
</comment>
<evidence type="ECO:0000256" key="1">
    <source>
        <dbReference type="ARBA" id="ARBA00002190"/>
    </source>
</evidence>
<reference evidence="8" key="1">
    <citation type="submission" date="2006-02" db="EMBL/GenBank/DDBJ databases">
        <title>Complete sequence of chromosome of Rhodoferax ferrireducens DSM 15236.</title>
        <authorList>
            <person name="Copeland A."/>
            <person name="Lucas S."/>
            <person name="Lapidus A."/>
            <person name="Barry K."/>
            <person name="Detter J.C."/>
            <person name="Glavina del Rio T."/>
            <person name="Hammon N."/>
            <person name="Israni S."/>
            <person name="Pitluck S."/>
            <person name="Brettin T."/>
            <person name="Bruce D."/>
            <person name="Han C."/>
            <person name="Tapia R."/>
            <person name="Gilna P."/>
            <person name="Kiss H."/>
            <person name="Schmutz J."/>
            <person name="Larimer F."/>
            <person name="Land M."/>
            <person name="Kyrpides N."/>
            <person name="Ivanova N."/>
            <person name="Richardson P."/>
        </authorList>
    </citation>
    <scope>NUCLEOTIDE SEQUENCE [LARGE SCALE GENOMIC DNA]</scope>
    <source>
        <strain evidence="8">ATCC BAA-621 / DSM 15236 / T118</strain>
    </source>
</reference>
<dbReference type="Pfam" id="PF13936">
    <property type="entry name" value="HTH_38"/>
    <property type="match status" value="1"/>
</dbReference>
<dbReference type="GO" id="GO:0005829">
    <property type="term" value="C:cytosol"/>
    <property type="evidence" value="ECO:0007669"/>
    <property type="project" value="TreeGrafter"/>
</dbReference>
<dbReference type="eggNOG" id="COG2826">
    <property type="taxonomic scope" value="Bacteria"/>
</dbReference>
<dbReference type="InterPro" id="IPR053392">
    <property type="entry name" value="Transposase_IS30-like"/>
</dbReference>
<evidence type="ECO:0000256" key="5">
    <source>
        <dbReference type="ARBA" id="ARBA00023172"/>
    </source>
</evidence>
<dbReference type="PANTHER" id="PTHR10948:SF23">
    <property type="entry name" value="TRANSPOSASE INSI FOR INSERTION SEQUENCE ELEMENT IS30A-RELATED"/>
    <property type="match status" value="1"/>
</dbReference>
<dbReference type="GO" id="GO:0015074">
    <property type="term" value="P:DNA integration"/>
    <property type="evidence" value="ECO:0007669"/>
    <property type="project" value="InterPro"/>
</dbReference>
<dbReference type="KEGG" id="rfr:Rfer_4203"/>
<dbReference type="GO" id="GO:0003677">
    <property type="term" value="F:DNA binding"/>
    <property type="evidence" value="ECO:0007669"/>
    <property type="project" value="UniProtKB-KW"/>
</dbReference>
<organism evidence="7 8">
    <name type="scientific">Albidiferax ferrireducens (strain ATCC BAA-621 / DSM 15236 / T118)</name>
    <name type="common">Rhodoferax ferrireducens</name>
    <dbReference type="NCBI Taxonomy" id="338969"/>
    <lineage>
        <taxon>Bacteria</taxon>
        <taxon>Pseudomonadati</taxon>
        <taxon>Pseudomonadota</taxon>
        <taxon>Betaproteobacteria</taxon>
        <taxon>Burkholderiales</taxon>
        <taxon>Comamonadaceae</taxon>
        <taxon>Rhodoferax</taxon>
    </lineage>
</organism>
<dbReference type="Gene3D" id="3.30.420.10">
    <property type="entry name" value="Ribonuclease H-like superfamily/Ribonuclease H"/>
    <property type="match status" value="1"/>
</dbReference>
<dbReference type="InterPro" id="IPR001584">
    <property type="entry name" value="Integrase_cat-core"/>
</dbReference>
<gene>
    <name evidence="7" type="ordered locus">Rfer_4203</name>
</gene>
<evidence type="ECO:0000313" key="8">
    <source>
        <dbReference type="Proteomes" id="UP000008332"/>
    </source>
</evidence>
<dbReference type="InterPro" id="IPR036397">
    <property type="entry name" value="RNaseH_sf"/>
</dbReference>
<comment type="function">
    <text evidence="1">Required for the transposition of the insertion element.</text>
</comment>
<name>Q21QR3_ALBFT</name>
<dbReference type="HOGENOM" id="CLU_035706_0_0_4"/>
<dbReference type="GO" id="GO:0006313">
    <property type="term" value="P:DNA transposition"/>
    <property type="evidence" value="ECO:0007669"/>
    <property type="project" value="InterPro"/>
</dbReference>
<dbReference type="EMBL" id="CP000267">
    <property type="protein sequence ID" value="ABD71890.1"/>
    <property type="molecule type" value="Genomic_DNA"/>
</dbReference>